<sequence length="247" mass="28272">MNGVGGGSRFVDSETFASRVLALSPEKKRDLAKRNLEYTLGDTSLDDKHEELMVESDLNAVNFDGLVGAICFAAPYNVSLRKPIVPCAPDALVISDRDRRWHLIEFKNGRVDEMQVIRKMYDSVLLAVDLGIVPDRSYFNEFASFILVYNPDRLSESQKGKEDKDRRNKTAQIPKNRRAELIRTQAYLKERAGQDLDPFGITKLKGYLFDEVIVQTQRRFIDTHDEWKVRQPERRLDPGSLDAQPQP</sequence>
<feature type="region of interest" description="Disordered" evidence="1">
    <location>
        <begin position="156"/>
        <end position="175"/>
    </location>
</feature>
<protein>
    <submittedName>
        <fullName evidence="2">Uncharacterized protein</fullName>
    </submittedName>
</protein>
<proteinExistence type="predicted"/>
<organism evidence="2 3">
    <name type="scientific">Bifidobacterium amazonense</name>
    <dbReference type="NCBI Taxonomy" id="2809027"/>
    <lineage>
        <taxon>Bacteria</taxon>
        <taxon>Bacillati</taxon>
        <taxon>Actinomycetota</taxon>
        <taxon>Actinomycetes</taxon>
        <taxon>Bifidobacteriales</taxon>
        <taxon>Bifidobacteriaceae</taxon>
        <taxon>Bifidobacterium</taxon>
    </lineage>
</organism>
<reference evidence="2 3" key="2">
    <citation type="journal article" date="2021" name="Syst. Appl. Microbiol.">
        <title>Phylogenetic classification of ten novel species belonging to the genus Bifidobacterium comprising B. phasiani sp. nov., B. pongonis sp. nov., B. saguinibicoloris sp. nov., B. colobi sp. nov., B. simiiventris sp. nov., B. santillanense sp. nov., B. miconis sp. nov., B. amazonense sp. nov., B. pluvialisilvae sp. nov., and B. miconisargentati sp. nov.</title>
        <authorList>
            <person name="Lugli G.A."/>
            <person name="Calvete-Torre I."/>
            <person name="Alessandri G."/>
            <person name="Milani C."/>
            <person name="Turroni F."/>
            <person name="Laiolo P."/>
            <person name="Ossiprandi M.C."/>
            <person name="Margolles A."/>
            <person name="Ruiz L."/>
            <person name="Ventura M."/>
        </authorList>
    </citation>
    <scope>NUCLEOTIDE SEQUENCE [LARGE SCALE GENOMIC DNA]</scope>
    <source>
        <strain evidence="2 3">MA1</strain>
    </source>
</reference>
<evidence type="ECO:0000256" key="1">
    <source>
        <dbReference type="SAM" id="MobiDB-lite"/>
    </source>
</evidence>
<name>A0ABS9VYS4_9BIFI</name>
<dbReference type="Proteomes" id="UP000710815">
    <property type="component" value="Unassembled WGS sequence"/>
</dbReference>
<accession>A0ABS9VYS4</accession>
<evidence type="ECO:0000313" key="3">
    <source>
        <dbReference type="Proteomes" id="UP000710815"/>
    </source>
</evidence>
<keyword evidence="3" id="KW-1185">Reference proteome</keyword>
<evidence type="ECO:0000313" key="2">
    <source>
        <dbReference type="EMBL" id="MCH9277260.1"/>
    </source>
</evidence>
<dbReference type="RefSeq" id="WP_241515322.1">
    <property type="nucleotide sequence ID" value="NZ_JAFEJT020000114.1"/>
</dbReference>
<comment type="caution">
    <text evidence="2">The sequence shown here is derived from an EMBL/GenBank/DDBJ whole genome shotgun (WGS) entry which is preliminary data.</text>
</comment>
<reference evidence="2 3" key="1">
    <citation type="journal article" date="2021" name="Environ. Microbiol.">
        <title>Genetic insights into the dark matter of the mammalian gut microbiota through targeted genome reconstruction.</title>
        <authorList>
            <person name="Lugli G.A."/>
            <person name="Alessandri G."/>
            <person name="Milani C."/>
            <person name="Viappiani A."/>
            <person name="Fontana F."/>
            <person name="Tarracchini C."/>
            <person name="Mancabelli L."/>
            <person name="Argentini C."/>
            <person name="Ruiz L."/>
            <person name="Margolles A."/>
            <person name="van Sinderen D."/>
            <person name="Turroni F."/>
            <person name="Ventura M."/>
        </authorList>
    </citation>
    <scope>NUCLEOTIDE SEQUENCE [LARGE SCALE GENOMIC DNA]</scope>
    <source>
        <strain evidence="2 3">MA1</strain>
    </source>
</reference>
<gene>
    <name evidence="2" type="ORF">JS533_013480</name>
</gene>
<feature type="compositionally biased region" description="Basic and acidic residues" evidence="1">
    <location>
        <begin position="156"/>
        <end position="168"/>
    </location>
</feature>
<dbReference type="EMBL" id="JAFEJT020000114">
    <property type="protein sequence ID" value="MCH9277260.1"/>
    <property type="molecule type" value="Genomic_DNA"/>
</dbReference>